<keyword evidence="3" id="KW-1185">Reference proteome</keyword>
<dbReference type="AlphaFoldDB" id="A0A1M4Y747"/>
<dbReference type="RefSeq" id="WP_062177308.1">
    <property type="nucleotide sequence ID" value="NZ_BBXL01000003.1"/>
</dbReference>
<organism evidence="2 3">
    <name type="scientific">Dysgonomonas macrotermitis</name>
    <dbReference type="NCBI Taxonomy" id="1346286"/>
    <lineage>
        <taxon>Bacteria</taxon>
        <taxon>Pseudomonadati</taxon>
        <taxon>Bacteroidota</taxon>
        <taxon>Bacteroidia</taxon>
        <taxon>Bacteroidales</taxon>
        <taxon>Dysgonomonadaceae</taxon>
        <taxon>Dysgonomonas</taxon>
    </lineage>
</organism>
<dbReference type="Proteomes" id="UP000184480">
    <property type="component" value="Unassembled WGS sequence"/>
</dbReference>
<sequence length="459" mass="53058">MDSFKIKVQNRQLLLISVLCLLVLFTISAIYFSDFFISGGMEKFLIIAVIPFFALMGLLARICNKVYTIEITQSDFTVRKNNKVEASVQLNRIMLIKHRGGTNEGNDALIIYADNQKKSLLNVLANNQSAEIKSMLERLLQSATYKKSQKVYKNTLWNEYYNEALFHENTSTIVRINKKGEHTNKVVIWALVIFFALLLGGSILPFFINPKKFYEYERTRVLYGDKELVGVNPDSVKVLSYTVIKDSSHVYYKGEILEWADRATFTCLRDPFYYDKNGVYFETSNFYSKNKIKPIEGEYDAATFQSVGGYSSHYYKDKNNVYEINISLMDGDKSPLKKVEVEGLDVASFQMLESSYWYADKNRIYFGTWQDLRPCPEIDRNTFEILSFTTVKDKNHVYYLTRDLSSDTKKATEKDGYAILEGADAPSFRRINDKNYEDKNTTWTIRSGGEEISVRRNVK</sequence>
<gene>
    <name evidence="2" type="ORF">SAMN05444362_10390</name>
</gene>
<feature type="transmembrane region" description="Helical" evidence="1">
    <location>
        <begin position="44"/>
        <end position="63"/>
    </location>
</feature>
<feature type="transmembrane region" description="Helical" evidence="1">
    <location>
        <begin position="12"/>
        <end position="32"/>
    </location>
</feature>
<evidence type="ECO:0000313" key="3">
    <source>
        <dbReference type="Proteomes" id="UP000184480"/>
    </source>
</evidence>
<name>A0A1M4Y747_9BACT</name>
<keyword evidence="1" id="KW-0812">Transmembrane</keyword>
<evidence type="ECO:0000256" key="1">
    <source>
        <dbReference type="SAM" id="Phobius"/>
    </source>
</evidence>
<feature type="transmembrane region" description="Helical" evidence="1">
    <location>
        <begin position="186"/>
        <end position="208"/>
    </location>
</feature>
<proteinExistence type="predicted"/>
<dbReference type="OrthoDB" id="701311at2"/>
<keyword evidence="1" id="KW-1133">Transmembrane helix</keyword>
<accession>A0A1M4Y747</accession>
<evidence type="ECO:0000313" key="2">
    <source>
        <dbReference type="EMBL" id="SHF01446.1"/>
    </source>
</evidence>
<protein>
    <submittedName>
        <fullName evidence="2">DKNYY family protein</fullName>
    </submittedName>
</protein>
<keyword evidence="1" id="KW-0472">Membrane</keyword>
<reference evidence="3" key="1">
    <citation type="submission" date="2016-11" db="EMBL/GenBank/DDBJ databases">
        <authorList>
            <person name="Varghese N."/>
            <person name="Submissions S."/>
        </authorList>
    </citation>
    <scope>NUCLEOTIDE SEQUENCE [LARGE SCALE GENOMIC DNA]</scope>
    <source>
        <strain evidence="3">DSM 27370</strain>
    </source>
</reference>
<dbReference type="EMBL" id="FQUC01000003">
    <property type="protein sequence ID" value="SHF01446.1"/>
    <property type="molecule type" value="Genomic_DNA"/>
</dbReference>